<dbReference type="InterPro" id="IPR054266">
    <property type="entry name" value="DUF6997"/>
</dbReference>
<evidence type="ECO:0000259" key="1">
    <source>
        <dbReference type="Pfam" id="PF22515"/>
    </source>
</evidence>
<dbReference type="RefSeq" id="WP_027305107.1">
    <property type="nucleotide sequence ID" value="NZ_CP020867.1"/>
</dbReference>
<evidence type="ECO:0000313" key="3">
    <source>
        <dbReference type="EMBL" id="ARJ55829.1"/>
    </source>
</evidence>
<reference evidence="3 4" key="1">
    <citation type="submission" date="2017-04" db="EMBL/GenBank/DDBJ databases">
        <title>Complete genome sequence of the Campylobacter cuniculorum type strain LMG24588.</title>
        <authorList>
            <person name="Miller W.G."/>
            <person name="Yee E."/>
            <person name="Revez J."/>
            <person name="Bono J.L."/>
            <person name="Rossi M."/>
        </authorList>
    </citation>
    <scope>NUCLEOTIDE SEQUENCE [LARGE SCALE GENOMIC DNA]</scope>
    <source>
        <strain evidence="3 4">LMG 24588</strain>
    </source>
</reference>
<evidence type="ECO:0000259" key="2">
    <source>
        <dbReference type="Pfam" id="PF22518"/>
    </source>
</evidence>
<proteinExistence type="predicted"/>
<dbReference type="eggNOG" id="ENOG502Z88T">
    <property type="taxonomic scope" value="Bacteria"/>
</dbReference>
<name>A0A1W6BUR5_9BACT</name>
<gene>
    <name evidence="3" type="ORF">CCUN_0170</name>
</gene>
<dbReference type="EMBL" id="CP020867">
    <property type="protein sequence ID" value="ARJ55829.1"/>
    <property type="molecule type" value="Genomic_DNA"/>
</dbReference>
<dbReference type="InterPro" id="IPR054265">
    <property type="entry name" value="DUF6996"/>
</dbReference>
<accession>A0A1W6BUR5</accession>
<organism evidence="3 4">
    <name type="scientific">Campylobacter cuniculorum DSM 23162 = LMG 24588</name>
    <dbReference type="NCBI Taxonomy" id="1121267"/>
    <lineage>
        <taxon>Bacteria</taxon>
        <taxon>Pseudomonadati</taxon>
        <taxon>Campylobacterota</taxon>
        <taxon>Epsilonproteobacteria</taxon>
        <taxon>Campylobacterales</taxon>
        <taxon>Campylobacteraceae</taxon>
        <taxon>Campylobacter</taxon>
    </lineage>
</organism>
<dbReference type="KEGG" id="ccun:CCUN_0170"/>
<dbReference type="Pfam" id="PF22518">
    <property type="entry name" value="DUF6997"/>
    <property type="match status" value="1"/>
</dbReference>
<evidence type="ECO:0000313" key="4">
    <source>
        <dbReference type="Proteomes" id="UP000192902"/>
    </source>
</evidence>
<dbReference type="OrthoDB" id="9774819at2"/>
<feature type="domain" description="DUF6997" evidence="2">
    <location>
        <begin position="85"/>
        <end position="252"/>
    </location>
</feature>
<dbReference type="Proteomes" id="UP000192902">
    <property type="component" value="Chromosome"/>
</dbReference>
<dbReference type="AlphaFoldDB" id="A0A1W6BUR5"/>
<dbReference type="STRING" id="1121267.CCUN_0170"/>
<sequence length="257" mass="30476">MSKNNESWQKIYKDLKIDKHDFKSKPFFINAEEIKDCVKDFKQTSQREVRILCKQDSREDRPQIFIDNELFILPIKNGEYVLCKGEGYVDIPDIHADIKEYESKLDFELKSACIGNSEMQHLDFAYASSLIRTFIDDESLVLSIRGRKYTPQFSFYTNIYDNIEVKSVQTEVDSGFEGRDKIVLVEAKNNQTKNIIIRQLYYPMRQWQLHTQKEVITLFFEKRKECFLMGEFGFKELQNYNSIFLKKSAKFKIKGKK</sequence>
<feature type="domain" description="DUF6996" evidence="1">
    <location>
        <begin position="5"/>
        <end position="82"/>
    </location>
</feature>
<dbReference type="Pfam" id="PF22515">
    <property type="entry name" value="DUF6996"/>
    <property type="match status" value="1"/>
</dbReference>
<dbReference type="REBASE" id="197289">
    <property type="entry name" value="Ccu24588ORF171P"/>
</dbReference>
<protein>
    <submittedName>
        <fullName evidence="3">Uncharacterized protein</fullName>
    </submittedName>
</protein>